<name>A0ABS3JNQ1_9BACT</name>
<evidence type="ECO:0000259" key="9">
    <source>
        <dbReference type="PROSITE" id="PS51755"/>
    </source>
</evidence>
<evidence type="ECO:0000256" key="2">
    <source>
        <dbReference type="ARBA" id="ARBA00023012"/>
    </source>
</evidence>
<dbReference type="PROSITE" id="PS51755">
    <property type="entry name" value="OMPR_PHOB"/>
    <property type="match status" value="1"/>
</dbReference>
<dbReference type="RefSeq" id="WP_207331568.1">
    <property type="nucleotide sequence ID" value="NZ_JAFMYW010000008.1"/>
</dbReference>
<dbReference type="SMART" id="SM00862">
    <property type="entry name" value="Trans_reg_C"/>
    <property type="match status" value="1"/>
</dbReference>
<keyword evidence="11" id="KW-1185">Reference proteome</keyword>
<evidence type="ECO:0000256" key="1">
    <source>
        <dbReference type="ARBA" id="ARBA00022553"/>
    </source>
</evidence>
<evidence type="ECO:0000256" key="7">
    <source>
        <dbReference type="PROSITE-ProRule" id="PRU01091"/>
    </source>
</evidence>
<gene>
    <name evidence="10" type="ORF">J2I46_23755</name>
</gene>
<dbReference type="Gene3D" id="1.10.10.10">
    <property type="entry name" value="Winged helix-like DNA-binding domain superfamily/Winged helix DNA-binding domain"/>
    <property type="match status" value="1"/>
</dbReference>
<evidence type="ECO:0000256" key="3">
    <source>
        <dbReference type="ARBA" id="ARBA00023015"/>
    </source>
</evidence>
<dbReference type="Pfam" id="PF00486">
    <property type="entry name" value="Trans_reg_C"/>
    <property type="match status" value="1"/>
</dbReference>
<keyword evidence="4 7" id="KW-0238">DNA-binding</keyword>
<dbReference type="Gene3D" id="6.10.250.690">
    <property type="match status" value="1"/>
</dbReference>
<evidence type="ECO:0000256" key="4">
    <source>
        <dbReference type="ARBA" id="ARBA00023125"/>
    </source>
</evidence>
<feature type="DNA-binding region" description="OmpR/PhoB-type" evidence="7">
    <location>
        <begin position="136"/>
        <end position="236"/>
    </location>
</feature>
<comment type="caution">
    <text evidence="10">The sequence shown here is derived from an EMBL/GenBank/DDBJ whole genome shotgun (WGS) entry which is preliminary data.</text>
</comment>
<feature type="domain" description="OmpR/PhoB-type" evidence="9">
    <location>
        <begin position="136"/>
        <end position="236"/>
    </location>
</feature>
<dbReference type="CDD" id="cd00383">
    <property type="entry name" value="trans_reg_C"/>
    <property type="match status" value="1"/>
</dbReference>
<dbReference type="Gene3D" id="3.40.50.2300">
    <property type="match status" value="1"/>
</dbReference>
<reference evidence="10 11" key="1">
    <citation type="submission" date="2021-03" db="EMBL/GenBank/DDBJ databases">
        <title>Fibrella sp. HMF5405 genome sequencing and assembly.</title>
        <authorList>
            <person name="Kang H."/>
            <person name="Kim H."/>
            <person name="Bae S."/>
            <person name="Joh K."/>
        </authorList>
    </citation>
    <scope>NUCLEOTIDE SEQUENCE [LARGE SCALE GENOMIC DNA]</scope>
    <source>
        <strain evidence="10 11">HMF5405</strain>
    </source>
</reference>
<dbReference type="InterPro" id="IPR036388">
    <property type="entry name" value="WH-like_DNA-bd_sf"/>
</dbReference>
<dbReference type="PROSITE" id="PS50110">
    <property type="entry name" value="RESPONSE_REGULATORY"/>
    <property type="match status" value="1"/>
</dbReference>
<keyword evidence="2" id="KW-0902">Two-component regulatory system</keyword>
<keyword evidence="1 6" id="KW-0597">Phosphoprotein</keyword>
<organism evidence="10 11">
    <name type="scientific">Fibrella forsythiae</name>
    <dbReference type="NCBI Taxonomy" id="2817061"/>
    <lineage>
        <taxon>Bacteria</taxon>
        <taxon>Pseudomonadati</taxon>
        <taxon>Bacteroidota</taxon>
        <taxon>Cytophagia</taxon>
        <taxon>Cytophagales</taxon>
        <taxon>Spirosomataceae</taxon>
        <taxon>Fibrella</taxon>
    </lineage>
</organism>
<dbReference type="EMBL" id="JAFMYW010000008">
    <property type="protein sequence ID" value="MBO0951619.1"/>
    <property type="molecule type" value="Genomic_DNA"/>
</dbReference>
<evidence type="ECO:0000256" key="5">
    <source>
        <dbReference type="ARBA" id="ARBA00023163"/>
    </source>
</evidence>
<protein>
    <submittedName>
        <fullName evidence="10">Response regulator transcription factor</fullName>
    </submittedName>
</protein>
<dbReference type="InterPro" id="IPR001789">
    <property type="entry name" value="Sig_transdc_resp-reg_receiver"/>
</dbReference>
<dbReference type="InterPro" id="IPR001867">
    <property type="entry name" value="OmpR/PhoB-type_DNA-bd"/>
</dbReference>
<keyword evidence="5" id="KW-0804">Transcription</keyword>
<dbReference type="InterPro" id="IPR011006">
    <property type="entry name" value="CheY-like_superfamily"/>
</dbReference>
<evidence type="ECO:0000313" key="10">
    <source>
        <dbReference type="EMBL" id="MBO0951619.1"/>
    </source>
</evidence>
<proteinExistence type="predicted"/>
<dbReference type="SUPFAM" id="SSF52172">
    <property type="entry name" value="CheY-like"/>
    <property type="match status" value="1"/>
</dbReference>
<dbReference type="InterPro" id="IPR039420">
    <property type="entry name" value="WalR-like"/>
</dbReference>
<keyword evidence="3" id="KW-0805">Transcription regulation</keyword>
<dbReference type="PANTHER" id="PTHR48111:SF22">
    <property type="entry name" value="REGULATOR OF RPOS"/>
    <property type="match status" value="1"/>
</dbReference>
<dbReference type="Proteomes" id="UP000664628">
    <property type="component" value="Unassembled WGS sequence"/>
</dbReference>
<evidence type="ECO:0000256" key="6">
    <source>
        <dbReference type="PROSITE-ProRule" id="PRU00169"/>
    </source>
</evidence>
<evidence type="ECO:0000313" key="11">
    <source>
        <dbReference type="Proteomes" id="UP000664628"/>
    </source>
</evidence>
<accession>A0ABS3JNQ1</accession>
<evidence type="ECO:0000259" key="8">
    <source>
        <dbReference type="PROSITE" id="PS50110"/>
    </source>
</evidence>
<dbReference type="SMART" id="SM00448">
    <property type="entry name" value="REC"/>
    <property type="match status" value="1"/>
</dbReference>
<dbReference type="PANTHER" id="PTHR48111">
    <property type="entry name" value="REGULATOR OF RPOS"/>
    <property type="match status" value="1"/>
</dbReference>
<feature type="domain" description="Response regulatory" evidence="8">
    <location>
        <begin position="2"/>
        <end position="128"/>
    </location>
</feature>
<dbReference type="Pfam" id="PF00072">
    <property type="entry name" value="Response_reg"/>
    <property type="match status" value="1"/>
</dbReference>
<feature type="modified residue" description="4-aspartylphosphate" evidence="6">
    <location>
        <position position="51"/>
    </location>
</feature>
<sequence>MKILLVEDEPALLMAMRQFLEKEGYLITTATSFTAASQAINDYGYDCIVIDLGLPDGDGLNLIRQLKANNLTASQSRSMPGTSMPGLIIISANDSLDDKLLGLELGSDDYITKPFHLPELNARIKSVLRRRVFGGNSLLRFGAIAVDTQSHRVMVQEQRLELTEKEYQLLLFFMANPNRLLTKAAIAEYVWGDHMDMADSHDFLYTHIKNLRRKLMDGGCPDCLKTRYGAGYLFAYPS</sequence>